<evidence type="ECO:0000313" key="3">
    <source>
        <dbReference type="EMBL" id="OGM99313.1"/>
    </source>
</evidence>
<dbReference type="AlphaFoldDB" id="A0A1F8EEL8"/>
<name>A0A1F8EEL8_9BACT</name>
<comment type="caution">
    <text evidence="3">The sequence shown here is derived from an EMBL/GenBank/DDBJ whole genome shotgun (WGS) entry which is preliminary data.</text>
</comment>
<keyword evidence="1" id="KW-0472">Membrane</keyword>
<dbReference type="Proteomes" id="UP000177594">
    <property type="component" value="Unassembled WGS sequence"/>
</dbReference>
<evidence type="ECO:0000313" key="4">
    <source>
        <dbReference type="Proteomes" id="UP000177594"/>
    </source>
</evidence>
<sequence>MHRYQIALLFFALGIFVVTSFFIFWAKKVDEQSLILKSIESEYDSIFVFFSNNIMASEVSDCNVTYPVRRDVNLTTEVENSRGHLGELVYRSLSELLKGPDDVEKDLGYFTSLNEDSKVQKISIENGVATIDFSAKLNEGVTSSCRIQAIRSQITKTLKQFPEIKEVIILINGELKEILQP</sequence>
<keyword evidence="1" id="KW-1133">Transmembrane helix</keyword>
<dbReference type="InterPro" id="IPR019606">
    <property type="entry name" value="GerMN"/>
</dbReference>
<reference evidence="3 4" key="1">
    <citation type="journal article" date="2016" name="Nat. Commun.">
        <title>Thousands of microbial genomes shed light on interconnected biogeochemical processes in an aquifer system.</title>
        <authorList>
            <person name="Anantharaman K."/>
            <person name="Brown C.T."/>
            <person name="Hug L.A."/>
            <person name="Sharon I."/>
            <person name="Castelle C.J."/>
            <person name="Probst A.J."/>
            <person name="Thomas B.C."/>
            <person name="Singh A."/>
            <person name="Wilkins M.J."/>
            <person name="Karaoz U."/>
            <person name="Brodie E.L."/>
            <person name="Williams K.H."/>
            <person name="Hubbard S.S."/>
            <person name="Banfield J.F."/>
        </authorList>
    </citation>
    <scope>NUCLEOTIDE SEQUENCE [LARGE SCALE GENOMIC DNA]</scope>
</reference>
<feature type="domain" description="GerMN" evidence="2">
    <location>
        <begin position="89"/>
        <end position="180"/>
    </location>
</feature>
<protein>
    <recommendedName>
        <fullName evidence="2">GerMN domain-containing protein</fullName>
    </recommendedName>
</protein>
<organism evidence="3 4">
    <name type="scientific">Candidatus Yanofskybacteria bacterium RIFCSPHIGHO2_01_FULL_39_8b</name>
    <dbReference type="NCBI Taxonomy" id="1802659"/>
    <lineage>
        <taxon>Bacteria</taxon>
        <taxon>Candidatus Yanofskyibacteriota</taxon>
    </lineage>
</organism>
<dbReference type="EMBL" id="MGIZ01000024">
    <property type="protein sequence ID" value="OGM99313.1"/>
    <property type="molecule type" value="Genomic_DNA"/>
</dbReference>
<feature type="transmembrane region" description="Helical" evidence="1">
    <location>
        <begin position="6"/>
        <end position="26"/>
    </location>
</feature>
<accession>A0A1F8EEL8</accession>
<evidence type="ECO:0000259" key="2">
    <source>
        <dbReference type="SMART" id="SM00909"/>
    </source>
</evidence>
<proteinExistence type="predicted"/>
<keyword evidence="1" id="KW-0812">Transmembrane</keyword>
<dbReference type="SMART" id="SM00909">
    <property type="entry name" value="Germane"/>
    <property type="match status" value="1"/>
</dbReference>
<evidence type="ECO:0000256" key="1">
    <source>
        <dbReference type="SAM" id="Phobius"/>
    </source>
</evidence>
<dbReference type="Pfam" id="PF10646">
    <property type="entry name" value="Germane"/>
    <property type="match status" value="1"/>
</dbReference>
<gene>
    <name evidence="3" type="ORF">A2817_00485</name>
</gene>